<evidence type="ECO:0000313" key="2">
    <source>
        <dbReference type="EMBL" id="ACE75426.1"/>
    </source>
</evidence>
<gene>
    <name evidence="2" type="ORF">GIP_L8_0400</name>
</gene>
<evidence type="ECO:0000256" key="1">
    <source>
        <dbReference type="SAM" id="MobiDB-lite"/>
    </source>
</evidence>
<reference evidence="2" key="1">
    <citation type="submission" date="2007-06" db="EMBL/GenBank/DDBJ databases">
        <title>Bracovirus Evolution: Comparative Genomics of Multiple Viral and Proviral Genomes.</title>
        <authorList>
            <person name="Desjardins C.A."/>
            <person name="Gundersen-Rindal D.E."/>
            <person name="Hostetler J.B."/>
            <person name="Tallon L.J."/>
            <person name="Utterback T.R."/>
            <person name="Fuester R.W."/>
            <person name="Schatz M.C."/>
            <person name="Pedroni M.J."/>
            <person name="Fadrosh D.W."/>
            <person name="Haas B.J."/>
            <person name="Toms B.S."/>
            <person name="Chen D."/>
            <person name="Nene V."/>
        </authorList>
    </citation>
    <scope>NUCLEOTIDE SEQUENCE</scope>
</reference>
<sequence length="105" mass="12217">MNKKEPSKNPIIEKKRRGVSTQAEAEEPSRTIEKLEEARKIAAALQEERKSGTELKTNLVKQVTNLQRQGNLKETSDQLSPMISMYIQFRQLVRLIVCKRHKWDI</sequence>
<dbReference type="EMBL" id="EF710657">
    <property type="protein sequence ID" value="ACE75426.1"/>
    <property type="molecule type" value="Genomic_DNA"/>
</dbReference>
<proteinExistence type="predicted"/>
<feature type="compositionally biased region" description="Basic and acidic residues" evidence="1">
    <location>
        <begin position="1"/>
        <end position="13"/>
    </location>
</feature>
<feature type="region of interest" description="Disordered" evidence="1">
    <location>
        <begin position="1"/>
        <end position="32"/>
    </location>
</feature>
<protein>
    <submittedName>
        <fullName evidence="2">Uncharacterized protein</fullName>
    </submittedName>
</protein>
<dbReference type="AlphaFoldDB" id="B7S951"/>
<accession>B7S951</accession>
<name>B7S951_GLYIN</name>
<organism evidence="2">
    <name type="scientific">Glyptapanteles indiensis</name>
    <name type="common">Parasitoid wasp</name>
    <dbReference type="NCBI Taxonomy" id="92994"/>
    <lineage>
        <taxon>Eukaryota</taxon>
        <taxon>Metazoa</taxon>
        <taxon>Ecdysozoa</taxon>
        <taxon>Arthropoda</taxon>
        <taxon>Hexapoda</taxon>
        <taxon>Insecta</taxon>
        <taxon>Pterygota</taxon>
        <taxon>Neoptera</taxon>
        <taxon>Endopterygota</taxon>
        <taxon>Hymenoptera</taxon>
        <taxon>Apocrita</taxon>
        <taxon>Ichneumonoidea</taxon>
        <taxon>Braconidae</taxon>
        <taxon>Microgastrinae</taxon>
        <taxon>Glyptapanteles</taxon>
    </lineage>
</organism>